<dbReference type="InterPro" id="IPR001128">
    <property type="entry name" value="Cyt_P450"/>
</dbReference>
<evidence type="ECO:0000313" key="9">
    <source>
        <dbReference type="EMBL" id="RWQ98997.1"/>
    </source>
</evidence>
<keyword evidence="8" id="KW-0472">Membrane</keyword>
<dbReference type="InterPro" id="IPR017972">
    <property type="entry name" value="Cyt_P450_CS"/>
</dbReference>
<keyword evidence="10" id="KW-1185">Reference proteome</keyword>
<dbReference type="GeneID" id="39602543"/>
<gene>
    <name evidence="9" type="ORF">C8Q69DRAFT_511517</name>
</gene>
<keyword evidence="3 6" id="KW-0479">Metal-binding</keyword>
<organism evidence="9 10">
    <name type="scientific">Byssochlamys spectabilis</name>
    <name type="common">Paecilomyces variotii</name>
    <dbReference type="NCBI Taxonomy" id="264951"/>
    <lineage>
        <taxon>Eukaryota</taxon>
        <taxon>Fungi</taxon>
        <taxon>Dikarya</taxon>
        <taxon>Ascomycota</taxon>
        <taxon>Pezizomycotina</taxon>
        <taxon>Eurotiomycetes</taxon>
        <taxon>Eurotiomycetidae</taxon>
        <taxon>Eurotiales</taxon>
        <taxon>Thermoascaceae</taxon>
        <taxon>Paecilomyces</taxon>
    </lineage>
</organism>
<dbReference type="InterPro" id="IPR002403">
    <property type="entry name" value="Cyt_P450_E_grp-IV"/>
</dbReference>
<dbReference type="SUPFAM" id="SSF48264">
    <property type="entry name" value="Cytochrome P450"/>
    <property type="match status" value="1"/>
</dbReference>
<feature type="transmembrane region" description="Helical" evidence="8">
    <location>
        <begin position="6"/>
        <end position="33"/>
    </location>
</feature>
<dbReference type="GO" id="GO:0016705">
    <property type="term" value="F:oxidoreductase activity, acting on paired donors, with incorporation or reduction of molecular oxygen"/>
    <property type="evidence" value="ECO:0007669"/>
    <property type="project" value="InterPro"/>
</dbReference>
<evidence type="ECO:0000256" key="3">
    <source>
        <dbReference type="ARBA" id="ARBA00022723"/>
    </source>
</evidence>
<keyword evidence="8" id="KW-0812">Transmembrane</keyword>
<dbReference type="AlphaFoldDB" id="A0A443I4M8"/>
<dbReference type="RefSeq" id="XP_028488642.1">
    <property type="nucleotide sequence ID" value="XM_028633266.1"/>
</dbReference>
<dbReference type="PANTHER" id="PTHR24305:SF164">
    <property type="entry name" value="P450, PUTATIVE (EUROFUNG)-RELATED"/>
    <property type="match status" value="1"/>
</dbReference>
<accession>A0A443I4M8</accession>
<protein>
    <submittedName>
        <fullName evidence="9">Cytochrome P450</fullName>
    </submittedName>
</protein>
<dbReference type="GO" id="GO:0020037">
    <property type="term" value="F:heme binding"/>
    <property type="evidence" value="ECO:0007669"/>
    <property type="project" value="InterPro"/>
</dbReference>
<dbReference type="GO" id="GO:0005506">
    <property type="term" value="F:iron ion binding"/>
    <property type="evidence" value="ECO:0007669"/>
    <property type="project" value="InterPro"/>
</dbReference>
<name>A0A443I4M8_BYSSP</name>
<evidence type="ECO:0000313" key="10">
    <source>
        <dbReference type="Proteomes" id="UP000283841"/>
    </source>
</evidence>
<comment type="similarity">
    <text evidence="2 7">Belongs to the cytochrome P450 family.</text>
</comment>
<keyword evidence="4 7" id="KW-0560">Oxidoreductase</keyword>
<dbReference type="PROSITE" id="PS00086">
    <property type="entry name" value="CYTOCHROME_P450"/>
    <property type="match status" value="1"/>
</dbReference>
<dbReference type="PRINTS" id="PR00465">
    <property type="entry name" value="EP450IV"/>
</dbReference>
<dbReference type="PANTHER" id="PTHR24305">
    <property type="entry name" value="CYTOCHROME P450"/>
    <property type="match status" value="1"/>
</dbReference>
<dbReference type="GO" id="GO:0004497">
    <property type="term" value="F:monooxygenase activity"/>
    <property type="evidence" value="ECO:0007669"/>
    <property type="project" value="UniProtKB-KW"/>
</dbReference>
<dbReference type="PRINTS" id="PR00385">
    <property type="entry name" value="P450"/>
</dbReference>
<evidence type="ECO:0000256" key="8">
    <source>
        <dbReference type="SAM" id="Phobius"/>
    </source>
</evidence>
<sequence>MVLAEIYAAGLELSVVFPLLAIYLLGHLLYVYITDPLRRIPGPRLFTITGWRLAYEDWNGTRTRKIHELHGIYGPVVRISPNEVSFNSSTALRSIYGAGSKAQRTDFYRMFDVYGRQNLFTFGPWQMHAERKRLLNHAYAKSTIMRGPTAQMVEEMAMKFLKLLENEPENAGEIFTNLHYFSLDVITQFLYGPKHGGTAALMGCAQDRALLNDILDPARRRLSWFAVHLPRLTKWLYSRSGIMERMISNLGLLPMQKPATYTGIRTHALQAWHDFKTAPATEKDEYAETTVIGCLWRFHCSQKGGILEDLDIASECADHLLAGIDTTSDTLMFLIWALSLPENQKYQEELIREVSLIKDAQLVGNGIPSAQSSDKLPYMDALIKEALRLYAPLPASEPRSFAIDVVIDGFLIPKGTTVSMEPYALHRNPDVFRDPWKFDPHRWLCEGEQLNEMKKWWWAFSSGGRMCVGMHLAMAEMTTLLGAVYRNYKTSIKQGFEGVSPGITSRFEVFYDDRFLKMEEHTCLIEFMKL</sequence>
<evidence type="ECO:0000256" key="1">
    <source>
        <dbReference type="ARBA" id="ARBA00001971"/>
    </source>
</evidence>
<evidence type="ECO:0000256" key="2">
    <source>
        <dbReference type="ARBA" id="ARBA00010617"/>
    </source>
</evidence>
<keyword evidence="8" id="KW-1133">Transmembrane helix</keyword>
<dbReference type="EMBL" id="RCNU01000001">
    <property type="protein sequence ID" value="RWQ98997.1"/>
    <property type="molecule type" value="Genomic_DNA"/>
</dbReference>
<reference evidence="9 10" key="1">
    <citation type="journal article" date="2018" name="Front. Microbiol.">
        <title>Genomic and genetic insights into a cosmopolitan fungus, Paecilomyces variotii (Eurotiales).</title>
        <authorList>
            <person name="Urquhart A.S."/>
            <person name="Mondo S.J."/>
            <person name="Makela M.R."/>
            <person name="Hane J.K."/>
            <person name="Wiebenga A."/>
            <person name="He G."/>
            <person name="Mihaltcheva S."/>
            <person name="Pangilinan J."/>
            <person name="Lipzen A."/>
            <person name="Barry K."/>
            <person name="de Vries R.P."/>
            <person name="Grigoriev I.V."/>
            <person name="Idnurm A."/>
        </authorList>
    </citation>
    <scope>NUCLEOTIDE SEQUENCE [LARGE SCALE GENOMIC DNA]</scope>
    <source>
        <strain evidence="9 10">CBS 101075</strain>
    </source>
</reference>
<dbReference type="STRING" id="264951.A0A443I4M8"/>
<dbReference type="VEuPathDB" id="FungiDB:C8Q69DRAFT_511517"/>
<dbReference type="InterPro" id="IPR050121">
    <property type="entry name" value="Cytochrome_P450_monoxygenase"/>
</dbReference>
<dbReference type="InterPro" id="IPR036396">
    <property type="entry name" value="Cyt_P450_sf"/>
</dbReference>
<evidence type="ECO:0000256" key="5">
    <source>
        <dbReference type="ARBA" id="ARBA00023004"/>
    </source>
</evidence>
<proteinExistence type="inferred from homology"/>
<evidence type="ECO:0000256" key="6">
    <source>
        <dbReference type="PIRSR" id="PIRSR602403-1"/>
    </source>
</evidence>
<feature type="binding site" description="axial binding residue" evidence="6">
    <location>
        <position position="467"/>
    </location>
    <ligand>
        <name>heme</name>
        <dbReference type="ChEBI" id="CHEBI:30413"/>
    </ligand>
    <ligandPart>
        <name>Fe</name>
        <dbReference type="ChEBI" id="CHEBI:18248"/>
    </ligandPart>
</feature>
<evidence type="ECO:0000256" key="4">
    <source>
        <dbReference type="ARBA" id="ARBA00023002"/>
    </source>
</evidence>
<dbReference type="Pfam" id="PF00067">
    <property type="entry name" value="p450"/>
    <property type="match status" value="1"/>
</dbReference>
<keyword evidence="5 6" id="KW-0408">Iron</keyword>
<comment type="caution">
    <text evidence="9">The sequence shown here is derived from an EMBL/GenBank/DDBJ whole genome shotgun (WGS) entry which is preliminary data.</text>
</comment>
<dbReference type="CDD" id="cd11059">
    <property type="entry name" value="CYP_fungal"/>
    <property type="match status" value="1"/>
</dbReference>
<evidence type="ECO:0000256" key="7">
    <source>
        <dbReference type="RuleBase" id="RU000461"/>
    </source>
</evidence>
<comment type="cofactor">
    <cofactor evidence="1 6">
        <name>heme</name>
        <dbReference type="ChEBI" id="CHEBI:30413"/>
    </cofactor>
</comment>
<keyword evidence="7" id="KW-0503">Monooxygenase</keyword>
<keyword evidence="6 7" id="KW-0349">Heme</keyword>
<dbReference type="Gene3D" id="1.10.630.10">
    <property type="entry name" value="Cytochrome P450"/>
    <property type="match status" value="1"/>
</dbReference>
<dbReference type="Proteomes" id="UP000283841">
    <property type="component" value="Unassembled WGS sequence"/>
</dbReference>